<dbReference type="EMBL" id="JAAGLI010000940">
    <property type="protein sequence ID" value="NEA27523.1"/>
    <property type="molecule type" value="Genomic_DNA"/>
</dbReference>
<proteinExistence type="predicted"/>
<dbReference type="Proteomes" id="UP000475532">
    <property type="component" value="Unassembled WGS sequence"/>
</dbReference>
<comment type="caution">
    <text evidence="2">The sequence shown here is derived from an EMBL/GenBank/DDBJ whole genome shotgun (WGS) entry which is preliminary data.</text>
</comment>
<dbReference type="Pfam" id="PF06114">
    <property type="entry name" value="Peptidase_M78"/>
    <property type="match status" value="1"/>
</dbReference>
<dbReference type="RefSeq" id="WP_163062078.1">
    <property type="nucleotide sequence ID" value="NZ_JAAGLI010000940.1"/>
</dbReference>
<evidence type="ECO:0000259" key="1">
    <source>
        <dbReference type="Pfam" id="PF06114"/>
    </source>
</evidence>
<organism evidence="2 3">
    <name type="scientific">Actinomadura bangladeshensis</name>
    <dbReference type="NCBI Taxonomy" id="453573"/>
    <lineage>
        <taxon>Bacteria</taxon>
        <taxon>Bacillati</taxon>
        <taxon>Actinomycetota</taxon>
        <taxon>Actinomycetes</taxon>
        <taxon>Streptosporangiales</taxon>
        <taxon>Thermomonosporaceae</taxon>
        <taxon>Actinomadura</taxon>
    </lineage>
</organism>
<feature type="domain" description="IrrE N-terminal-like" evidence="1">
    <location>
        <begin position="179"/>
        <end position="253"/>
    </location>
</feature>
<evidence type="ECO:0000313" key="2">
    <source>
        <dbReference type="EMBL" id="NEA27523.1"/>
    </source>
</evidence>
<accession>A0A6L9QS94</accession>
<dbReference type="InterPro" id="IPR010359">
    <property type="entry name" value="IrrE_HExxH"/>
</dbReference>
<name>A0A6L9QS94_9ACTN</name>
<protein>
    <submittedName>
        <fullName evidence="2">ImmA/IrrE family metallo-endopeptidase</fullName>
    </submittedName>
</protein>
<reference evidence="2 3" key="1">
    <citation type="submission" date="2020-01" db="EMBL/GenBank/DDBJ databases">
        <title>Insect and environment-associated Actinomycetes.</title>
        <authorList>
            <person name="Currrie C."/>
            <person name="Chevrette M."/>
            <person name="Carlson C."/>
            <person name="Stubbendieck R."/>
            <person name="Wendt-Pienkowski E."/>
        </authorList>
    </citation>
    <scope>NUCLEOTIDE SEQUENCE [LARGE SCALE GENOMIC DNA]</scope>
    <source>
        <strain evidence="2 3">SID10258</strain>
    </source>
</reference>
<dbReference type="AlphaFoldDB" id="A0A6L9QS94"/>
<sequence>MALSPDQLRRELREAGIANAAIDAAWPQWWSDEAAGSLSATSELTFTVARRLGLSPQALFEGSTRFLWRDDTKFKRLDTRTPGEDAALASFGIVIARSAVAATAGETLPVHISAGELRTQILEQGRTVDFSTLISFCWAFGIPVIQLHVFPLDRKRMHAMTVRVKNRYAILLGYMSRYHAQTAYILAHEIGHILLGHLANSDALLEEDDPLRSGSADEEEIAADRFALALLTGTENPRVLADTSSYSATQLAAAAVEASEHERVDPGVLALCLGHSTKQWDKSFGALKVLPPGPQDLPKQINDLASNQFDWNAISTNIREYLARVMGLGE</sequence>
<dbReference type="Gene3D" id="1.10.10.2910">
    <property type="match status" value="1"/>
</dbReference>
<gene>
    <name evidence="2" type="ORF">G3I70_34255</name>
</gene>
<evidence type="ECO:0000313" key="3">
    <source>
        <dbReference type="Proteomes" id="UP000475532"/>
    </source>
</evidence>